<proteinExistence type="predicted"/>
<sequence>MTYVVDKQTDQRLVHSGVSWHNFKSIQAGFVNSPGIRLFYYRGEVEILAVSQDHEVFSGVIALLLGTYFVEKQIEFTPTGSFTQEKEGEASAQADQSYLIGRASGVIADLSIEVVFTSGNQSKLSRYQSLGVPEVWFWEDGVFALYHLRFDGYEKISQSEVLPDLDIDLLSRCLMMASKVEAIRHFRQAISEA</sequence>
<dbReference type="CDD" id="cd06260">
    <property type="entry name" value="DUF820-like"/>
    <property type="match status" value="1"/>
</dbReference>
<dbReference type="InterPro" id="IPR012296">
    <property type="entry name" value="Nuclease_put_TT1808"/>
</dbReference>
<evidence type="ECO:0000259" key="1">
    <source>
        <dbReference type="Pfam" id="PF05685"/>
    </source>
</evidence>
<evidence type="ECO:0000313" key="2">
    <source>
        <dbReference type="EMBL" id="EGJ31747.1"/>
    </source>
</evidence>
<dbReference type="EMBL" id="GL890931">
    <property type="protein sequence ID" value="EGJ31747.1"/>
    <property type="molecule type" value="Genomic_DNA"/>
</dbReference>
<dbReference type="InterPro" id="IPR008538">
    <property type="entry name" value="Uma2"/>
</dbReference>
<gene>
    <name evidence="2" type="ORF">LYNGBM3L_32700</name>
</gene>
<dbReference type="eggNOG" id="COG4636">
    <property type="taxonomic scope" value="Bacteria"/>
</dbReference>
<evidence type="ECO:0000313" key="3">
    <source>
        <dbReference type="Proteomes" id="UP000003959"/>
    </source>
</evidence>
<dbReference type="RefSeq" id="WP_008186117.1">
    <property type="nucleotide sequence ID" value="NZ_GL890931.1"/>
</dbReference>
<dbReference type="PANTHER" id="PTHR47152">
    <property type="entry name" value="SLR2084 PROTEIN-RELATED"/>
    <property type="match status" value="1"/>
</dbReference>
<dbReference type="Pfam" id="PF05685">
    <property type="entry name" value="Uma2"/>
    <property type="match status" value="1"/>
</dbReference>
<accession>F4XUC2</accession>
<dbReference type="Gene3D" id="3.90.1570.10">
    <property type="entry name" value="tt1808, chain A"/>
    <property type="match status" value="1"/>
</dbReference>
<reference evidence="3" key="1">
    <citation type="journal article" date="2011" name="Proc. Natl. Acad. Sci. U.S.A.">
        <title>Genomic insights into the physiology and ecology of the marine filamentous cyanobacterium Lyngbya majuscula.</title>
        <authorList>
            <person name="Jones A.C."/>
            <person name="Monroe E.A."/>
            <person name="Podell S."/>
            <person name="Hess W.R."/>
            <person name="Klages S."/>
            <person name="Esquenazi E."/>
            <person name="Niessen S."/>
            <person name="Hoover H."/>
            <person name="Rothmann M."/>
            <person name="Lasken R.S."/>
            <person name="Yates J.R.III."/>
            <person name="Reinhardt R."/>
            <person name="Kube M."/>
            <person name="Burkart M.D."/>
            <person name="Allen E.E."/>
            <person name="Dorrestein P.C."/>
            <person name="Gerwick W.H."/>
            <person name="Gerwick L."/>
        </authorList>
    </citation>
    <scope>NUCLEOTIDE SEQUENCE [LARGE SCALE GENOMIC DNA]</scope>
    <source>
        <strain evidence="3">3L</strain>
    </source>
</reference>
<name>F4XUC2_9CYAN</name>
<dbReference type="AlphaFoldDB" id="F4XUC2"/>
<dbReference type="OrthoDB" id="510891at2"/>
<dbReference type="PANTHER" id="PTHR47152:SF4">
    <property type="entry name" value="SLR0445 PROTEIN"/>
    <property type="match status" value="1"/>
</dbReference>
<feature type="domain" description="Putative restriction endonuclease" evidence="1">
    <location>
        <begin position="32"/>
        <end position="166"/>
    </location>
</feature>
<dbReference type="Proteomes" id="UP000003959">
    <property type="component" value="Unassembled WGS sequence"/>
</dbReference>
<keyword evidence="3" id="KW-1185">Reference proteome</keyword>
<organism evidence="2 3">
    <name type="scientific">Moorena producens 3L</name>
    <dbReference type="NCBI Taxonomy" id="489825"/>
    <lineage>
        <taxon>Bacteria</taxon>
        <taxon>Bacillati</taxon>
        <taxon>Cyanobacteriota</taxon>
        <taxon>Cyanophyceae</taxon>
        <taxon>Coleofasciculales</taxon>
        <taxon>Coleofasciculaceae</taxon>
        <taxon>Moorena</taxon>
    </lineage>
</organism>
<protein>
    <recommendedName>
        <fullName evidence="1">Putative restriction endonuclease domain-containing protein</fullName>
    </recommendedName>
</protein>
<dbReference type="HOGENOM" id="CLU_098557_0_0_3"/>